<feature type="domain" description="SSAP RNA binding" evidence="1">
    <location>
        <begin position="3"/>
        <end position="125"/>
    </location>
</feature>
<reference evidence="2" key="1">
    <citation type="submission" date="2020-04" db="EMBL/GenBank/DDBJ databases">
        <authorList>
            <person name="Chiriac C."/>
            <person name="Salcher M."/>
            <person name="Ghai R."/>
            <person name="Kavagutti S V."/>
        </authorList>
    </citation>
    <scope>NUCLEOTIDE SEQUENCE</scope>
</reference>
<evidence type="ECO:0000313" key="2">
    <source>
        <dbReference type="EMBL" id="CAB4127079.1"/>
    </source>
</evidence>
<accession>A0A6J5L587</accession>
<dbReference type="InterPro" id="IPR009425">
    <property type="entry name" value="DSRM_SSAP"/>
</dbReference>
<dbReference type="EMBL" id="LR796207">
    <property type="protein sequence ID" value="CAB4127079.1"/>
    <property type="molecule type" value="Genomic_DNA"/>
</dbReference>
<sequence>MSKTFSELRKINVNEHIEKKGNLSYLSWAWAVDTLLQNDSNAHWEFAEPKVFGETMMVFCTVHAMGKSMTMHLPVMDNKNNAVKNPDARKVSDAMMRCLAKCIACFGIGLYVYAGEDVPHEDAEPLDVEAMLQSIWAAQSLEELREVYIATVKTAKGNQAAMRELEATKDARKAELTPPEVKVL</sequence>
<protein>
    <submittedName>
        <fullName evidence="2">Single-strand annealing protein SAK3</fullName>
    </submittedName>
</protein>
<proteinExistence type="predicted"/>
<name>A0A6J5L587_9CAUD</name>
<organism evidence="2">
    <name type="scientific">uncultured Caudovirales phage</name>
    <dbReference type="NCBI Taxonomy" id="2100421"/>
    <lineage>
        <taxon>Viruses</taxon>
        <taxon>Duplodnaviria</taxon>
        <taxon>Heunggongvirae</taxon>
        <taxon>Uroviricota</taxon>
        <taxon>Caudoviricetes</taxon>
        <taxon>Peduoviridae</taxon>
        <taxon>Maltschvirus</taxon>
        <taxon>Maltschvirus maltsch</taxon>
    </lineage>
</organism>
<evidence type="ECO:0000259" key="1">
    <source>
        <dbReference type="Pfam" id="PF06378"/>
    </source>
</evidence>
<dbReference type="Pfam" id="PF06378">
    <property type="entry name" value="SSAP_Sak"/>
    <property type="match status" value="1"/>
</dbReference>
<gene>
    <name evidence="2" type="ORF">UFOVP79_50</name>
</gene>